<dbReference type="SMART" id="SM00822">
    <property type="entry name" value="PKS_KR"/>
    <property type="match status" value="1"/>
</dbReference>
<dbReference type="SUPFAM" id="SSF53901">
    <property type="entry name" value="Thiolase-like"/>
    <property type="match status" value="1"/>
</dbReference>
<dbReference type="Gene3D" id="3.40.47.10">
    <property type="match status" value="1"/>
</dbReference>
<dbReference type="SMART" id="SM00826">
    <property type="entry name" value="PKS_DH"/>
    <property type="match status" value="1"/>
</dbReference>
<dbReference type="PROSITE" id="PS00012">
    <property type="entry name" value="PHOSPHOPANTETHEINE"/>
    <property type="match status" value="1"/>
</dbReference>
<evidence type="ECO:0000256" key="1">
    <source>
        <dbReference type="ARBA" id="ARBA00022450"/>
    </source>
</evidence>
<dbReference type="Gene3D" id="3.40.366.10">
    <property type="entry name" value="Malonyl-Coenzyme A Acyl Carrier Protein, domain 2"/>
    <property type="match status" value="1"/>
</dbReference>
<evidence type="ECO:0000259" key="11">
    <source>
        <dbReference type="PROSITE" id="PS52019"/>
    </source>
</evidence>
<evidence type="ECO:0000259" key="10">
    <source>
        <dbReference type="PROSITE" id="PS52004"/>
    </source>
</evidence>
<dbReference type="Gene3D" id="3.40.50.720">
    <property type="entry name" value="NAD(P)-binding Rossmann-like Domain"/>
    <property type="match status" value="2"/>
</dbReference>
<dbReference type="GO" id="GO:0030639">
    <property type="term" value="P:polyketide biosynthetic process"/>
    <property type="evidence" value="ECO:0007669"/>
    <property type="project" value="UniProtKB-ARBA"/>
</dbReference>
<dbReference type="InterPro" id="IPR014043">
    <property type="entry name" value="Acyl_transferase_dom"/>
</dbReference>
<dbReference type="Gene3D" id="3.40.50.150">
    <property type="entry name" value="Vaccinia Virus protein VP39"/>
    <property type="match status" value="1"/>
</dbReference>
<dbReference type="InterPro" id="IPR042104">
    <property type="entry name" value="PKS_dehydratase_sf"/>
</dbReference>
<evidence type="ECO:0000256" key="4">
    <source>
        <dbReference type="ARBA" id="ARBA00022857"/>
    </source>
</evidence>
<dbReference type="InterPro" id="IPR011032">
    <property type="entry name" value="GroES-like_sf"/>
</dbReference>
<dbReference type="STRING" id="158607.A0A1C1XHI2"/>
<feature type="domain" description="Carrier" evidence="9">
    <location>
        <begin position="2499"/>
        <end position="2576"/>
    </location>
</feature>
<dbReference type="InterPro" id="IPR029063">
    <property type="entry name" value="SAM-dependent_MTases_sf"/>
</dbReference>
<dbReference type="InterPro" id="IPR013217">
    <property type="entry name" value="Methyltransf_12"/>
</dbReference>
<dbReference type="Gene3D" id="1.10.1200.10">
    <property type="entry name" value="ACP-like"/>
    <property type="match status" value="1"/>
</dbReference>
<dbReference type="InterPro" id="IPR009081">
    <property type="entry name" value="PP-bd_ACP"/>
</dbReference>
<keyword evidence="7" id="KW-0012">Acyltransferase</keyword>
<dbReference type="Pfam" id="PF23114">
    <property type="entry name" value="NAD-bd_HRPKS_sdrA"/>
    <property type="match status" value="1"/>
</dbReference>
<dbReference type="SMART" id="SM00823">
    <property type="entry name" value="PKS_PP"/>
    <property type="match status" value="1"/>
</dbReference>
<dbReference type="Pfam" id="PF23297">
    <property type="entry name" value="ACP_SdgA_C"/>
    <property type="match status" value="1"/>
</dbReference>
<dbReference type="InterPro" id="IPR056501">
    <property type="entry name" value="NAD-bd_HRPKS_sdrA"/>
</dbReference>
<evidence type="ECO:0000313" key="12">
    <source>
        <dbReference type="EMBL" id="ALP31895.1"/>
    </source>
</evidence>
<protein>
    <submittedName>
        <fullName evidence="13">Beta-ketoacyl synthase domain-containing protein</fullName>
    </submittedName>
    <submittedName>
        <fullName evidence="12">Polyketide synthase 5</fullName>
    </submittedName>
</protein>
<dbReference type="InterPro" id="IPR013154">
    <property type="entry name" value="ADH-like_N"/>
</dbReference>
<dbReference type="SMART" id="SM00827">
    <property type="entry name" value="PKS_AT"/>
    <property type="match status" value="1"/>
</dbReference>
<evidence type="ECO:0000256" key="3">
    <source>
        <dbReference type="ARBA" id="ARBA00022679"/>
    </source>
</evidence>
<evidence type="ECO:0000313" key="13">
    <source>
        <dbReference type="EMBL" id="POS77700.1"/>
    </source>
</evidence>
<keyword evidence="14" id="KW-1185">Reference proteome</keyword>
<dbReference type="SUPFAM" id="SSF51735">
    <property type="entry name" value="NAD(P)-binding Rossmann-fold domains"/>
    <property type="match status" value="3"/>
</dbReference>
<dbReference type="SUPFAM" id="SSF50129">
    <property type="entry name" value="GroES-like"/>
    <property type="match status" value="1"/>
</dbReference>
<dbReference type="CDD" id="cd05195">
    <property type="entry name" value="enoyl_red"/>
    <property type="match status" value="1"/>
</dbReference>
<reference evidence="13 14" key="2">
    <citation type="submission" date="2017-09" db="EMBL/GenBank/DDBJ databases">
        <title>Polyketide synthases of a Diaporthe helianthi virulent isolate.</title>
        <authorList>
            <person name="Baroncelli R."/>
        </authorList>
    </citation>
    <scope>NUCLEOTIDE SEQUENCE [LARGE SCALE GENOMIC DNA]</scope>
    <source>
        <strain evidence="13 14">7/96</strain>
    </source>
</reference>
<dbReference type="GO" id="GO:0031177">
    <property type="term" value="F:phosphopantetheine binding"/>
    <property type="evidence" value="ECO:0007669"/>
    <property type="project" value="InterPro"/>
</dbReference>
<evidence type="ECO:0000256" key="5">
    <source>
        <dbReference type="ARBA" id="ARBA00023002"/>
    </source>
</evidence>
<keyword evidence="3" id="KW-0808">Transferase</keyword>
<evidence type="ECO:0000259" key="9">
    <source>
        <dbReference type="PROSITE" id="PS50075"/>
    </source>
</evidence>
<sequence>MDEPIAIIGVDARLPGDGDTPESFYESLLAGRSARSEIPPERFAIDSFWHPEAERSGSTRARHAHFLKGSIAAFDAPFFSITPAEANGMDPQQRGLLESVYKALENAGIPIPKAAGSQTGVYVGCFAYDYNDIIVKDLDLPSKYAATGTVASMLSNRVSWFFDFRGPSITVDTACSSSLVAAHEACMSLKLREINMAVVGGCNLMLSPEMTLKLDAAGLLGPDGKSYSFDHRGNGYARGEGFGTLVLKRVSDAIRDGDVIRAVIRNSSTNQDGKSPGITQPTKAGQAALIKHVYKRAGLDPSVTRFFEAHGTGTQVGDPIEASAIAEIFAPHRSPDEPLYVGALKSNVGHLEGAAGVAAIIKGVFTLERGVIPPNIWLEKVNPKIKDSWHLKFPTEPTPWPQPGLRRMSINSFGIGGSNAHVVMDDALHFLQQYRLVGDHRTVATPGSPGRGIPYQPHTNGHTNGSHRRVDSGIDMGGYGDADTALSQLLVLSTNDQEGVLRMREALEGYLSSKSLKNSVADDERLLRDLSHTLASKRTHHAWRAFAVADGASTLQNTLPKGMPSAVRIKSRPRLAFVFTGQGAQWPAMGVELMQYPVFQESILAADRYLNDLGCSWSLSFELSKQAGSSRVDEPEFCQPICTALQIALVDLLASWGIYPHAITGHSSGEVAGAYAAGAISREAAWKVAHFRGKLSSKLIQSGSLPQTGMAAVGLDTKATWAAIERVNQMGGPGTLEIACMNSWQSHTVSGDARKINTLVEMLSQDKVFARKLNVEIAYHSQYMKAIADEYLEAMGVLEAGTSLNQPRATFFSSTRGSSISLAELRKPSYWVANLVSPVRFCESVTELLKDSVDEHEPKFNGFANTRPAPSALITDILEIGPHAALKGPLANISKQISGRDAITYHSMLKRKSSAVQTALEVAGSLFCQGYGVDLPRVNDAGRSDGRKPLMLIDLPSYPFNHSKEYWLESRLSKNFRHRPAGRHDLLGVPIADWNKNNAIWRNYIRLSENPWIEDHKVSGDVLYPAAGMLVMAIEASRQIADDSKALQGFAFKDVSFHLALRIPDDAQGVETHFYLRPYRESSLPSSSTWNEFQLWSYNDGEWREHCRGLVHSQYEDDENKNELSVRDQCRKAVHDAQLACTTGIAADKVYRKLKQSGLDFGPTFQTLDNIRLGQDLTLLADVNSPLSKIREVMPSHYLQPHLVHPALLDGVVHANIAPLVSDSAGAGQVRVPVYAESLWVAASPESHDAYLVMTGQPSTRGENEMESSFTAISPKSYLPSVYASGLIFKTLPGGASRDAAESLHDAFNIEWKPDPSLLSDKQASKVFGVPMKADANPSDWMEDCEALCLAYIRRFLVSITKDRISRMAEHHLKYVSWMQHIARQMTERTVPNIENLEDRVRSRATPEGVLIIAVGQALDEMIGGPLNPLDVIFKDKIAENVYRYGLGSQRCYEQLCRYVDALAHKNPAMQILEIGAGTGGATRPVMETLTAHGRRYGNYCFTDISPSFFEQAKDTIFKNQLESADFRVLNVENDPVDQGFEAGRYDLIVAANVLHATKEINLSLSNAKRLLKPGGKLLLFEITNIEVLLSHFCFGTLPGWWLSQDKDRKWGPLMSAESWRHHLSQSGFTGLDAVFQDFPGSAHQMSSILVSSVPAENSASHTAASGTTYIVTDGLSAQQVDVARRILKALGSNGPACEVTSLMALVDKDLNGATCVVLAELKSSLFQDMTSSVFASIKRMTSQCSSLIWVTKGGDGLAPAPDMEPVTGLARVARSERRGFQFMTLSFEQNETPCVIVEQCVRALGELANSAENSLRIIGGVPHVPRLVKAKYLEDHIRSQTAALDVVQNTLGRESSRSLVLKAGTAGQIDSIRFEDDLVHETPLAADEVEFQTRACGMNPLDLASVRGQVRDVSLGLEASGIVSRTGPASKFQIGDRVFGLALNGALKTHARSSDGWLARIPDRVSWTEAASIPVAYTTAYSVLHEMGSVRKGDKVLVHAGANSLTQAAVQLAQLAGAEVFVTLDGEIPHSFFTKTCAVPRDHILFAQGASLKTILHQMTQGRGVDLVLNTVGGDSLPELVGCAASFSRLVDLVPSGNHANARISLSELQKKNIRYETYDLRYRALHDPVRTQRSFQGMAEQLFLRGPESTIRRASISIYALSQLPEAFQQMQSGNQVEKVVLEPHDDDVVPVLSRRTPDCRLEPDATYVIAGGLGGLGRSVARWMAGRGARNLILLSRRGPVDDAAKQLVQELEAACDKIATPACDVTDGEALRDAMEKCLETMPPVRGCIQGSMVLKDNRLENMTLDEWNKAVRPKANASWNLHDVLGGDLDFFILLSSTVGITGGPEQANYAAGNTFQDALARHLASRGAHAVSLDLPIIRGVGYVEERPELLDHLRAMGWAFMEENEFHATLDYHCRPVDGAIPLVRSQVLPRFWLPQQTASDGHELPAWRLDPLFSHLAVSSSATTAADDGAAHTKQAVNHAALLSAAKSPDEAEKVALEALILKLSRVLSVDVSNLDAGKPLHAYGVDSLVAVELRSWIAKELKADVSVFDMTNASSISQVATTAAEKSKLVMKGGGN</sequence>
<dbReference type="SUPFAM" id="SSF52151">
    <property type="entry name" value="FabD/lysophospholipase-like"/>
    <property type="match status" value="1"/>
</dbReference>
<dbReference type="Pfam" id="PF14765">
    <property type="entry name" value="PS-DH"/>
    <property type="match status" value="1"/>
</dbReference>
<gene>
    <name evidence="12" type="primary">PKS5</name>
    <name evidence="13" type="ORF">DHEL01_v203905</name>
</gene>
<dbReference type="InterPro" id="IPR016039">
    <property type="entry name" value="Thiolase-like"/>
</dbReference>
<keyword evidence="4" id="KW-0521">NADP</keyword>
<feature type="region of interest" description="C-terminal hotdog fold" evidence="8">
    <location>
        <begin position="1142"/>
        <end position="1298"/>
    </location>
</feature>
<dbReference type="InterPro" id="IPR032821">
    <property type="entry name" value="PKS_assoc"/>
</dbReference>
<dbReference type="Pfam" id="PF00109">
    <property type="entry name" value="ketoacyl-synt"/>
    <property type="match status" value="1"/>
</dbReference>
<evidence type="ECO:0000313" key="14">
    <source>
        <dbReference type="Proteomes" id="UP000094444"/>
    </source>
</evidence>
<dbReference type="CDD" id="cd00833">
    <property type="entry name" value="PKS"/>
    <property type="match status" value="1"/>
</dbReference>
<evidence type="ECO:0000256" key="7">
    <source>
        <dbReference type="ARBA" id="ARBA00023315"/>
    </source>
</evidence>
<dbReference type="InterPro" id="IPR049552">
    <property type="entry name" value="PKS_DH_N"/>
</dbReference>
<dbReference type="InterPro" id="IPR020806">
    <property type="entry name" value="PKS_PP-bd"/>
</dbReference>
<dbReference type="CDD" id="cd02440">
    <property type="entry name" value="AdoMet_MTases"/>
    <property type="match status" value="1"/>
</dbReference>
<feature type="region of interest" description="N-terminal hotdog fold" evidence="8">
    <location>
        <begin position="984"/>
        <end position="1118"/>
    </location>
</feature>
<dbReference type="PANTHER" id="PTHR43775:SF29">
    <property type="entry name" value="ASPERFURANONE POLYKETIDE SYNTHASE AFOG-RELATED"/>
    <property type="match status" value="1"/>
</dbReference>
<dbReference type="SUPFAM" id="SSF55048">
    <property type="entry name" value="Probable ACP-binding domain of malonyl-CoA ACP transacylase"/>
    <property type="match status" value="1"/>
</dbReference>
<dbReference type="Proteomes" id="UP000094444">
    <property type="component" value="Unassembled WGS sequence"/>
</dbReference>
<dbReference type="InterPro" id="IPR050091">
    <property type="entry name" value="PKS_NRPS_Biosynth_Enz"/>
</dbReference>
<feature type="domain" description="Ketosynthase family 3 (KS3)" evidence="10">
    <location>
        <begin position="2"/>
        <end position="426"/>
    </location>
</feature>
<dbReference type="Pfam" id="PF16197">
    <property type="entry name" value="KAsynt_C_assoc"/>
    <property type="match status" value="1"/>
</dbReference>
<keyword evidence="2" id="KW-0597">Phosphoprotein</keyword>
<proteinExistence type="predicted"/>
<dbReference type="InterPro" id="IPR036291">
    <property type="entry name" value="NAD(P)-bd_dom_sf"/>
</dbReference>
<dbReference type="EMBL" id="MAVT02000248">
    <property type="protein sequence ID" value="POS77700.1"/>
    <property type="molecule type" value="Genomic_DNA"/>
</dbReference>
<dbReference type="Pfam" id="PF08242">
    <property type="entry name" value="Methyltransf_12"/>
    <property type="match status" value="1"/>
</dbReference>
<dbReference type="PROSITE" id="PS52019">
    <property type="entry name" value="PKS_MFAS_DH"/>
    <property type="match status" value="1"/>
</dbReference>
<keyword evidence="6" id="KW-0511">Multifunctional enzyme</keyword>
<dbReference type="InterPro" id="IPR020841">
    <property type="entry name" value="PKS_Beta-ketoAc_synthase_dom"/>
</dbReference>
<dbReference type="InterPro" id="IPR001227">
    <property type="entry name" value="Ac_transferase_dom_sf"/>
</dbReference>
<keyword evidence="5" id="KW-0560">Oxidoreductase</keyword>
<dbReference type="SMART" id="SM00829">
    <property type="entry name" value="PKS_ER"/>
    <property type="match status" value="1"/>
</dbReference>
<feature type="active site" description="Proton acceptor; for dehydratase activity" evidence="8">
    <location>
        <position position="1016"/>
    </location>
</feature>
<dbReference type="Pfam" id="PF00698">
    <property type="entry name" value="Acyl_transf_1"/>
    <property type="match status" value="1"/>
</dbReference>
<evidence type="ECO:0000256" key="6">
    <source>
        <dbReference type="ARBA" id="ARBA00023268"/>
    </source>
</evidence>
<name>A0A1C1XHI2_DIAHE</name>
<dbReference type="InterPro" id="IPR016036">
    <property type="entry name" value="Malonyl_transacylase_ACP-bd"/>
</dbReference>
<dbReference type="InterPro" id="IPR020807">
    <property type="entry name" value="PKS_DH"/>
</dbReference>
<dbReference type="InterPro" id="IPR057326">
    <property type="entry name" value="KR_dom"/>
</dbReference>
<dbReference type="InterPro" id="IPR014030">
    <property type="entry name" value="Ketoacyl_synth_N"/>
</dbReference>
<accession>A0A1C1XHI2</accession>
<dbReference type="Pfam" id="PF08240">
    <property type="entry name" value="ADH_N"/>
    <property type="match status" value="1"/>
</dbReference>
<dbReference type="SMART" id="SM00825">
    <property type="entry name" value="PKS_KS"/>
    <property type="match status" value="1"/>
</dbReference>
<dbReference type="PROSITE" id="PS52004">
    <property type="entry name" value="KS3_2"/>
    <property type="match status" value="1"/>
</dbReference>
<dbReference type="GO" id="GO:0004312">
    <property type="term" value="F:fatty acid synthase activity"/>
    <property type="evidence" value="ECO:0007669"/>
    <property type="project" value="TreeGrafter"/>
</dbReference>
<dbReference type="InterPro" id="IPR014031">
    <property type="entry name" value="Ketoacyl_synth_C"/>
</dbReference>
<dbReference type="EMBL" id="KR153181">
    <property type="protein sequence ID" value="ALP31895.1"/>
    <property type="molecule type" value="Genomic_DNA"/>
</dbReference>
<dbReference type="PROSITE" id="PS50075">
    <property type="entry name" value="CARRIER"/>
    <property type="match status" value="1"/>
</dbReference>
<dbReference type="SUPFAM" id="SSF47336">
    <property type="entry name" value="ACP-like"/>
    <property type="match status" value="1"/>
</dbReference>
<dbReference type="Gene3D" id="3.10.129.110">
    <property type="entry name" value="Polyketide synthase dehydratase"/>
    <property type="match status" value="1"/>
</dbReference>
<dbReference type="InterPro" id="IPR006162">
    <property type="entry name" value="Ppantetheine_attach_site"/>
</dbReference>
<evidence type="ECO:0000256" key="8">
    <source>
        <dbReference type="PROSITE-ProRule" id="PRU01363"/>
    </source>
</evidence>
<dbReference type="GO" id="GO:0016491">
    <property type="term" value="F:oxidoreductase activity"/>
    <property type="evidence" value="ECO:0007669"/>
    <property type="project" value="UniProtKB-KW"/>
</dbReference>
<dbReference type="OrthoDB" id="329835at2759"/>
<dbReference type="InterPro" id="IPR049900">
    <property type="entry name" value="PKS_mFAS_DH"/>
</dbReference>
<reference evidence="12" key="1">
    <citation type="submission" date="2015-04" db="EMBL/GenBank/DDBJ databases">
        <title>Dhpks1, a gene encoding a polyketide synthase of the phytopathogenic fungus Diaporthe helianthi is required to trigger sunflower stem canker toxin-mediated disease.</title>
        <authorList>
            <person name="Maimone Mancarello A.B."/>
            <person name="Pane C."/>
            <person name="Ruocco M."/>
            <person name="Cacciola S.O."/>
            <person name="Firrao G."/>
            <person name="Magnano Di San Lio G."/>
            <person name="Baroncelli R."/>
            <person name="Vannacci G."/>
            <person name="Vergara M."/>
            <person name="Scala F."/>
        </authorList>
    </citation>
    <scope>NUCLEOTIDE SEQUENCE</scope>
    <source>
        <strain evidence="12">7/96</strain>
    </source>
</reference>
<dbReference type="InterPro" id="IPR020843">
    <property type="entry name" value="ER"/>
</dbReference>
<dbReference type="Pfam" id="PF02801">
    <property type="entry name" value="Ketoacyl-synt_C"/>
    <property type="match status" value="1"/>
</dbReference>
<dbReference type="GO" id="GO:0006633">
    <property type="term" value="P:fatty acid biosynthetic process"/>
    <property type="evidence" value="ECO:0007669"/>
    <property type="project" value="TreeGrafter"/>
</dbReference>
<dbReference type="Pfam" id="PF08659">
    <property type="entry name" value="KR"/>
    <property type="match status" value="1"/>
</dbReference>
<dbReference type="InterPro" id="IPR036736">
    <property type="entry name" value="ACP-like_sf"/>
</dbReference>
<dbReference type="Pfam" id="PF21089">
    <property type="entry name" value="PKS_DH_N"/>
    <property type="match status" value="1"/>
</dbReference>
<feature type="active site" description="Proton donor; for dehydratase activity" evidence="8">
    <location>
        <position position="1210"/>
    </location>
</feature>
<dbReference type="InterPro" id="IPR016035">
    <property type="entry name" value="Acyl_Trfase/lysoPLipase"/>
</dbReference>
<dbReference type="InterPro" id="IPR049551">
    <property type="entry name" value="PKS_DH_C"/>
</dbReference>
<dbReference type="InterPro" id="IPR013968">
    <property type="entry name" value="PKS_KR"/>
</dbReference>
<dbReference type="Gene3D" id="3.30.70.3290">
    <property type="match status" value="1"/>
</dbReference>
<dbReference type="PANTHER" id="PTHR43775">
    <property type="entry name" value="FATTY ACID SYNTHASE"/>
    <property type="match status" value="1"/>
</dbReference>
<dbReference type="SUPFAM" id="SSF53335">
    <property type="entry name" value="S-adenosyl-L-methionine-dependent methyltransferases"/>
    <property type="match status" value="1"/>
</dbReference>
<feature type="domain" description="PKS/mFAS DH" evidence="11">
    <location>
        <begin position="984"/>
        <end position="1298"/>
    </location>
</feature>
<dbReference type="Gene3D" id="3.90.180.10">
    <property type="entry name" value="Medium-chain alcohol dehydrogenases, catalytic domain"/>
    <property type="match status" value="1"/>
</dbReference>
<evidence type="ECO:0000256" key="2">
    <source>
        <dbReference type="ARBA" id="ARBA00022553"/>
    </source>
</evidence>
<keyword evidence="1" id="KW-0596">Phosphopantetheine</keyword>
<organism evidence="13 14">
    <name type="scientific">Diaporthe helianthi</name>
    <dbReference type="NCBI Taxonomy" id="158607"/>
    <lineage>
        <taxon>Eukaryota</taxon>
        <taxon>Fungi</taxon>
        <taxon>Dikarya</taxon>
        <taxon>Ascomycota</taxon>
        <taxon>Pezizomycotina</taxon>
        <taxon>Sordariomycetes</taxon>
        <taxon>Sordariomycetidae</taxon>
        <taxon>Diaporthales</taxon>
        <taxon>Diaporthaceae</taxon>
        <taxon>Diaporthe</taxon>
    </lineage>
</organism>